<comment type="caution">
    <text evidence="5">The sequence shown here is derived from an EMBL/GenBank/DDBJ whole genome shotgun (WGS) entry which is preliminary data.</text>
</comment>
<dbReference type="SUPFAM" id="SSF46894">
    <property type="entry name" value="C-terminal effector domain of the bipartite response regulators"/>
    <property type="match status" value="1"/>
</dbReference>
<keyword evidence="1" id="KW-0175">Coiled coil</keyword>
<dbReference type="Proteomes" id="UP000240708">
    <property type="component" value="Unassembled WGS sequence"/>
</dbReference>
<evidence type="ECO:0000313" key="5">
    <source>
        <dbReference type="EMBL" id="PSL03442.1"/>
    </source>
</evidence>
<dbReference type="InterPro" id="IPR016032">
    <property type="entry name" value="Sig_transdc_resp-reg_C-effctor"/>
</dbReference>
<evidence type="ECO:0000256" key="2">
    <source>
        <dbReference type="SAM" id="Phobius"/>
    </source>
</evidence>
<evidence type="ECO:0000256" key="3">
    <source>
        <dbReference type="SAM" id="SignalP"/>
    </source>
</evidence>
<proteinExistence type="predicted"/>
<accession>A0A2P8E1W1</accession>
<dbReference type="OrthoDB" id="1090267at2"/>
<feature type="signal peptide" evidence="3">
    <location>
        <begin position="1"/>
        <end position="23"/>
    </location>
</feature>
<organism evidence="5 6">
    <name type="scientific">Cecembia rubra</name>
    <dbReference type="NCBI Taxonomy" id="1485585"/>
    <lineage>
        <taxon>Bacteria</taxon>
        <taxon>Pseudomonadati</taxon>
        <taxon>Bacteroidota</taxon>
        <taxon>Cytophagia</taxon>
        <taxon>Cytophagales</taxon>
        <taxon>Cyclobacteriaceae</taxon>
        <taxon>Cecembia</taxon>
    </lineage>
</organism>
<keyword evidence="2" id="KW-0812">Transmembrane</keyword>
<keyword evidence="2" id="KW-1133">Transmembrane helix</keyword>
<feature type="transmembrane region" description="Helical" evidence="2">
    <location>
        <begin position="401"/>
        <end position="420"/>
    </location>
</feature>
<feature type="coiled-coil region" evidence="1">
    <location>
        <begin position="428"/>
        <end position="476"/>
    </location>
</feature>
<evidence type="ECO:0000313" key="6">
    <source>
        <dbReference type="Proteomes" id="UP000240708"/>
    </source>
</evidence>
<dbReference type="Gene3D" id="1.10.10.10">
    <property type="entry name" value="Winged helix-like DNA-binding domain superfamily/Winged helix DNA-binding domain"/>
    <property type="match status" value="1"/>
</dbReference>
<dbReference type="InterPro" id="IPR036388">
    <property type="entry name" value="WH-like_DNA-bd_sf"/>
</dbReference>
<feature type="chain" id="PRO_5015167549" description="HTH luxR-type domain-containing protein" evidence="3">
    <location>
        <begin position="24"/>
        <end position="579"/>
    </location>
</feature>
<dbReference type="EMBL" id="PYGF01000007">
    <property type="protein sequence ID" value="PSL03442.1"/>
    <property type="molecule type" value="Genomic_DNA"/>
</dbReference>
<dbReference type="SMART" id="SM00421">
    <property type="entry name" value="HTH_LUXR"/>
    <property type="match status" value="1"/>
</dbReference>
<protein>
    <recommendedName>
        <fullName evidence="4">HTH luxR-type domain-containing protein</fullName>
    </recommendedName>
</protein>
<name>A0A2P8E1W1_9BACT</name>
<dbReference type="InterPro" id="IPR011990">
    <property type="entry name" value="TPR-like_helical_dom_sf"/>
</dbReference>
<dbReference type="Gene3D" id="1.25.40.10">
    <property type="entry name" value="Tetratricopeptide repeat domain"/>
    <property type="match status" value="1"/>
</dbReference>
<dbReference type="RefSeq" id="WP_106567820.1">
    <property type="nucleotide sequence ID" value="NZ_PYGF01000007.1"/>
</dbReference>
<dbReference type="SUPFAM" id="SSF48452">
    <property type="entry name" value="TPR-like"/>
    <property type="match status" value="1"/>
</dbReference>
<reference evidence="5 6" key="1">
    <citation type="submission" date="2018-03" db="EMBL/GenBank/DDBJ databases">
        <title>Genomic Encyclopedia of Archaeal and Bacterial Type Strains, Phase II (KMG-II): from individual species to whole genera.</title>
        <authorList>
            <person name="Goeker M."/>
        </authorList>
    </citation>
    <scope>NUCLEOTIDE SEQUENCE [LARGE SCALE GENOMIC DNA]</scope>
    <source>
        <strain evidence="5 6">DSM 28057</strain>
    </source>
</reference>
<sequence>MRKRLKALLVLMLLFFLSNSVKSAPSDFFEAISSKEDPFLDLMRNKIKTHEYMGFEFFEDLLQTISPQIKPNEHWLRTRFLIFEVMVNRTFDKSELMNLDQTVSALKENGLRSGDRLLLAHARWYSGFLLHDFFKIDLALGNCIDAIEVMEEYIPRIKLADKYEFLGEMAFQVVDYDATIGYYKLFLEYKLEVSEIDKRRKIVATNGIGQAFLRKSSFSEAKEYLVLANEKISLYQDDLWRGINNAYLGHVYLALGETDAAEQLLKNAIETCLNTERNVASYASNYLGRLYLNKGMKQESLFYLEQAEQLLLNSQNKYLLQTQFYLLETYRSLSDFYRVYLDNRLANEYFEKYKELNDAIRYISILSSQNITRLRMDNEKASWELSVAELEKESIIQRRNILLMIVISLFTIIGSFLLIARNRMKAQRLSAEAESKRLVAEKNAIEAQLDMLKSSLMEKSRMLQEFENRLSVIQNRVDVQDDLERINEMKILTEEDWTAFRKLFERLHPGFMTQLKQSIPGITTAELRLATLLKMQYSAKEMADILGVSTDSVYKARYRLRTKLNLENEQSLENLILNM</sequence>
<gene>
    <name evidence="5" type="ORF">CLV48_107160</name>
</gene>
<dbReference type="GO" id="GO:0006355">
    <property type="term" value="P:regulation of DNA-templated transcription"/>
    <property type="evidence" value="ECO:0007669"/>
    <property type="project" value="InterPro"/>
</dbReference>
<feature type="domain" description="HTH luxR-type" evidence="4">
    <location>
        <begin position="519"/>
        <end position="576"/>
    </location>
</feature>
<keyword evidence="3" id="KW-0732">Signal</keyword>
<dbReference type="AlphaFoldDB" id="A0A2P8E1W1"/>
<keyword evidence="6" id="KW-1185">Reference proteome</keyword>
<evidence type="ECO:0000259" key="4">
    <source>
        <dbReference type="SMART" id="SM00421"/>
    </source>
</evidence>
<dbReference type="InterPro" id="IPR000792">
    <property type="entry name" value="Tscrpt_reg_LuxR_C"/>
</dbReference>
<keyword evidence="2" id="KW-0472">Membrane</keyword>
<evidence type="ECO:0000256" key="1">
    <source>
        <dbReference type="SAM" id="Coils"/>
    </source>
</evidence>
<dbReference type="GO" id="GO:0003677">
    <property type="term" value="F:DNA binding"/>
    <property type="evidence" value="ECO:0007669"/>
    <property type="project" value="InterPro"/>
</dbReference>